<keyword evidence="12 17" id="KW-0234">DNA repair</keyword>
<proteinExistence type="inferred from homology"/>
<dbReference type="GO" id="GO:0030870">
    <property type="term" value="C:Mre11 complex"/>
    <property type="evidence" value="ECO:0007669"/>
    <property type="project" value="UniProtKB-UniRule"/>
</dbReference>
<dbReference type="FunFam" id="3.60.21.10:FF:000019">
    <property type="entry name" value="Double-strand break repair protein"/>
    <property type="match status" value="1"/>
</dbReference>
<dbReference type="InterPro" id="IPR041796">
    <property type="entry name" value="Mre11_N"/>
</dbReference>
<evidence type="ECO:0000256" key="4">
    <source>
        <dbReference type="ARBA" id="ARBA00009028"/>
    </source>
</evidence>
<evidence type="ECO:0000256" key="6">
    <source>
        <dbReference type="ARBA" id="ARBA00022722"/>
    </source>
</evidence>
<evidence type="ECO:0000256" key="18">
    <source>
        <dbReference type="PIRSR" id="PIRSR000882-1"/>
    </source>
</evidence>
<evidence type="ECO:0000256" key="9">
    <source>
        <dbReference type="ARBA" id="ARBA00022763"/>
    </source>
</evidence>
<dbReference type="OrthoDB" id="30417at2759"/>
<dbReference type="InterPro" id="IPR029052">
    <property type="entry name" value="Metallo-depent_PP-like"/>
</dbReference>
<dbReference type="EMBL" id="JADCNM010000070">
    <property type="protein sequence ID" value="KAG0451283.1"/>
    <property type="molecule type" value="Genomic_DNA"/>
</dbReference>
<evidence type="ECO:0000256" key="15">
    <source>
        <dbReference type="ARBA" id="ARBA00023254"/>
    </source>
</evidence>
<feature type="domain" description="Mre11 DNA-binding" evidence="20">
    <location>
        <begin position="300"/>
        <end position="454"/>
    </location>
</feature>
<evidence type="ECO:0000256" key="1">
    <source>
        <dbReference type="ARBA" id="ARBA00001936"/>
    </source>
</evidence>
<name>A0A835PDX9_VANPL</name>
<dbReference type="CDD" id="cd00840">
    <property type="entry name" value="MPP_Mre11_N"/>
    <property type="match status" value="1"/>
</dbReference>
<comment type="caution">
    <text evidence="21">The sequence shown here is derived from an EMBL/GenBank/DDBJ whole genome shotgun (WGS) entry which is preliminary data.</text>
</comment>
<sequence length="719" mass="81424">MEDELRPLCKTWEDTTNTLRVLIATDCHLGYMEKDEIRRFDSFQAFEEICSIAEQKKVDFLLLGGDLFHENKPSRSTLVKAIEILRRYCLNDRPIPFQVVSDQTMNFPNIFGHVNYEDPHFNVGLPVFTIHGNHDDPAGVDNLSAIDILSASNLVNYFGKMVLGGSGVGQIMLAQPVALYGLGNIRDERLNRMFQTPHAVQWMRPEAQENCPVSDWFNILVLHQNRIKTNPKNAINEHFLPRFLDFIVWGHEHECLVDPQEVPGMGFHISQPGSSVATSLIDGEAKPKHVLLMEIKGSQYRPTKIPLKSVRPFEYAEVILRDEPDVDPNDQTSVLEHLDKVVRNLIDKNSKSVIGRSEVKLPLIRVKVDYSGFMTINPQRFGQKYVGKVANPQDILIFSKAAKKRQTLEDKLADSEKLRLEELNQQNIEALVAESNLKMEILPVNDLDVALHDFVNKDDKMAFYSCLQYNLQETKNKLTSEADDLKFEEEELILKVSECMQERVRQRPLRPKDDTRITTNSQNILDGTSKKNITAPSSTHSFSDDEDTRQMFSSTKAIGRGRKGSSDVRSSSQVEVSKRGRGRGSGDLKQMTLQATLRARHSERSASGSSSVKDHTSVDEDVESPSSKETEKYQENEVVESSEPEENFREKGRKRAAPRGRGRARGSSTSKRGRKSDLSSIHSMFLSKDYDDDDDDNISNRTKKAPAQVSGNYGAIRRR</sequence>
<keyword evidence="13 17" id="KW-0464">Manganese</keyword>
<evidence type="ECO:0000256" key="7">
    <source>
        <dbReference type="ARBA" id="ARBA00022723"/>
    </source>
</evidence>
<dbReference type="InterPro" id="IPR038487">
    <property type="entry name" value="Mre11_capping_dom"/>
</dbReference>
<evidence type="ECO:0000256" key="3">
    <source>
        <dbReference type="ARBA" id="ARBA00004286"/>
    </source>
</evidence>
<dbReference type="InterPro" id="IPR004843">
    <property type="entry name" value="Calcineurin-like_PHP"/>
</dbReference>
<keyword evidence="23" id="KW-1185">Reference proteome</keyword>
<keyword evidence="9 17" id="KW-0227">DNA damage</keyword>
<keyword evidence="5" id="KW-0158">Chromosome</keyword>
<gene>
    <name evidence="22" type="ORF">HPP92_026308</name>
    <name evidence="21" type="ORF">HPP92_026534</name>
</gene>
<feature type="active site" description="Proton donor" evidence="18">
    <location>
        <position position="134"/>
    </location>
</feature>
<feature type="region of interest" description="Disordered" evidence="19">
    <location>
        <begin position="503"/>
        <end position="719"/>
    </location>
</feature>
<keyword evidence="15 17" id="KW-0469">Meiosis</keyword>
<dbReference type="PANTHER" id="PTHR10139">
    <property type="entry name" value="DOUBLE-STRAND BREAK REPAIR PROTEIN MRE11"/>
    <property type="match status" value="1"/>
</dbReference>
<dbReference type="Proteomes" id="UP000636800">
    <property type="component" value="Unassembled WGS sequence"/>
</dbReference>
<dbReference type="GO" id="GO:0000724">
    <property type="term" value="P:double-strand break repair via homologous recombination"/>
    <property type="evidence" value="ECO:0007669"/>
    <property type="project" value="TreeGrafter"/>
</dbReference>
<dbReference type="GO" id="GO:0035861">
    <property type="term" value="C:site of double-strand break"/>
    <property type="evidence" value="ECO:0007669"/>
    <property type="project" value="TreeGrafter"/>
</dbReference>
<evidence type="ECO:0000256" key="19">
    <source>
        <dbReference type="SAM" id="MobiDB-lite"/>
    </source>
</evidence>
<dbReference type="PIRSF" id="PIRSF000882">
    <property type="entry name" value="DSB_repair_MRE11"/>
    <property type="match status" value="1"/>
</dbReference>
<evidence type="ECO:0000313" key="21">
    <source>
        <dbReference type="EMBL" id="KAG0451234.1"/>
    </source>
</evidence>
<evidence type="ECO:0000256" key="5">
    <source>
        <dbReference type="ARBA" id="ARBA00022454"/>
    </source>
</evidence>
<dbReference type="InterPro" id="IPR003701">
    <property type="entry name" value="Mre11"/>
</dbReference>
<keyword evidence="14 17" id="KW-0539">Nucleus</keyword>
<evidence type="ECO:0000256" key="16">
    <source>
        <dbReference type="ARBA" id="ARBA00063862"/>
    </source>
</evidence>
<comment type="subcellular location">
    <subcellularLocation>
        <location evidence="3">Chromosome</location>
    </subcellularLocation>
    <subcellularLocation>
        <location evidence="2 17">Nucleus</location>
    </subcellularLocation>
</comment>
<keyword evidence="11 17" id="KW-0269">Exonuclease</keyword>
<evidence type="ECO:0000256" key="13">
    <source>
        <dbReference type="ARBA" id="ARBA00023211"/>
    </source>
</evidence>
<dbReference type="SMART" id="SM01347">
    <property type="entry name" value="Mre11_DNA_bind"/>
    <property type="match status" value="1"/>
</dbReference>
<dbReference type="Pfam" id="PF00149">
    <property type="entry name" value="Metallophos"/>
    <property type="match status" value="1"/>
</dbReference>
<evidence type="ECO:0000256" key="10">
    <source>
        <dbReference type="ARBA" id="ARBA00022801"/>
    </source>
</evidence>
<comment type="similarity">
    <text evidence="4 17">Belongs to the MRE11/RAD32 family.</text>
</comment>
<dbReference type="GO" id="GO:0000014">
    <property type="term" value="F:single-stranded DNA endodeoxyribonuclease activity"/>
    <property type="evidence" value="ECO:0007669"/>
    <property type="project" value="TreeGrafter"/>
</dbReference>
<dbReference type="GO" id="GO:0008296">
    <property type="term" value="F:3'-5'-DNA exonuclease activity"/>
    <property type="evidence" value="ECO:0007669"/>
    <property type="project" value="InterPro"/>
</dbReference>
<comment type="cofactor">
    <cofactor evidence="1 17">
        <name>Mn(2+)</name>
        <dbReference type="ChEBI" id="CHEBI:29035"/>
    </cofactor>
</comment>
<dbReference type="Pfam" id="PF04152">
    <property type="entry name" value="Mre11_DNA_bind"/>
    <property type="match status" value="1"/>
</dbReference>
<dbReference type="GO" id="GO:0097552">
    <property type="term" value="P:mitochondrial double-strand break repair via homologous recombination"/>
    <property type="evidence" value="ECO:0007669"/>
    <property type="project" value="TreeGrafter"/>
</dbReference>
<reference evidence="23 24" key="1">
    <citation type="journal article" date="2020" name="Nat. Food">
        <title>A phased Vanilla planifolia genome enables genetic improvement of flavour and production.</title>
        <authorList>
            <person name="Hasing T."/>
            <person name="Tang H."/>
            <person name="Brym M."/>
            <person name="Khazi F."/>
            <person name="Huang T."/>
            <person name="Chambers A.H."/>
        </authorList>
    </citation>
    <scope>NUCLEOTIDE SEQUENCE [LARGE SCALE GENOMIC DNA]</scope>
    <source>
        <tissue evidence="21">Leaf</tissue>
    </source>
</reference>
<dbReference type="AlphaFoldDB" id="A0A835PDX9"/>
<evidence type="ECO:0000256" key="17">
    <source>
        <dbReference type="PIRNR" id="PIRNR000882"/>
    </source>
</evidence>
<evidence type="ECO:0000313" key="24">
    <source>
        <dbReference type="Proteomes" id="UP000639772"/>
    </source>
</evidence>
<keyword evidence="8 17" id="KW-0255">Endonuclease</keyword>
<feature type="compositionally biased region" description="Basic and acidic residues" evidence="19">
    <location>
        <begin position="626"/>
        <end position="635"/>
    </location>
</feature>
<evidence type="ECO:0000256" key="11">
    <source>
        <dbReference type="ARBA" id="ARBA00022839"/>
    </source>
</evidence>
<protein>
    <recommendedName>
        <fullName evidence="17">Double-strand break repair protein</fullName>
    </recommendedName>
</protein>
<dbReference type="FunFam" id="3.30.110.110:FF:000002">
    <property type="entry name" value="Double-strand break repair protein"/>
    <property type="match status" value="1"/>
</dbReference>
<evidence type="ECO:0000256" key="2">
    <source>
        <dbReference type="ARBA" id="ARBA00004123"/>
    </source>
</evidence>
<dbReference type="Proteomes" id="UP000639772">
    <property type="component" value="Unassembled WGS sequence"/>
</dbReference>
<dbReference type="SUPFAM" id="SSF56300">
    <property type="entry name" value="Metallo-dependent phosphatases"/>
    <property type="match status" value="1"/>
</dbReference>
<evidence type="ECO:0000256" key="8">
    <source>
        <dbReference type="ARBA" id="ARBA00022759"/>
    </source>
</evidence>
<evidence type="ECO:0000313" key="22">
    <source>
        <dbReference type="EMBL" id="KAG0451283.1"/>
    </source>
</evidence>
<dbReference type="EMBL" id="JADCNL010000069">
    <property type="protein sequence ID" value="KAG0451234.1"/>
    <property type="molecule type" value="Genomic_DNA"/>
</dbReference>
<dbReference type="GO" id="GO:0030145">
    <property type="term" value="F:manganese ion binding"/>
    <property type="evidence" value="ECO:0007669"/>
    <property type="project" value="UniProtKB-UniRule"/>
</dbReference>
<evidence type="ECO:0000256" key="12">
    <source>
        <dbReference type="ARBA" id="ARBA00023204"/>
    </source>
</evidence>
<feature type="compositionally biased region" description="Basic residues" evidence="19">
    <location>
        <begin position="651"/>
        <end position="664"/>
    </location>
</feature>
<keyword evidence="7" id="KW-0479">Metal-binding</keyword>
<evidence type="ECO:0000259" key="20">
    <source>
        <dbReference type="SMART" id="SM01347"/>
    </source>
</evidence>
<dbReference type="GO" id="GO:0007095">
    <property type="term" value="P:mitotic G2 DNA damage checkpoint signaling"/>
    <property type="evidence" value="ECO:0007669"/>
    <property type="project" value="TreeGrafter"/>
</dbReference>
<dbReference type="GO" id="GO:0000723">
    <property type="term" value="P:telomere maintenance"/>
    <property type="evidence" value="ECO:0007669"/>
    <property type="project" value="TreeGrafter"/>
</dbReference>
<comment type="function">
    <text evidence="17">Core component of the MRN complex, which plays a central role in double-strand break (DSB) repair, DNA recombination, maintenance of telomere integrity and meiosis. The MRN complex is involved in the repair of DNA double-strand breaks (DSBs) via homologous recombination (HR), an error-free mechanism which primarily occurs during S and G2 phases. The complex (1) mediates the end resection of damaged DNA, which generates proper single-stranded DNA, a key initial steps in HR, and is (2) required for the recruitment of other repair factors and efficient activation of ATM and ATR upon DNA damage. Within the MRN complex, MRE11 possesses both single-strand endonuclease activity and double-strand-specific 3'-5' exonuclease activity. MRE11 first endonucleolytically cleaves the 5' strand at DNA DSB ends to prevent non-homologous end joining (NHEJ) and licence HR. It then generates a single-stranded DNA gap via 3' to 5' exonucleolytic degradation, which is required for single-strand invasion and recombination.</text>
</comment>
<dbReference type="GO" id="GO:0006303">
    <property type="term" value="P:double-strand break repair via nonhomologous end joining"/>
    <property type="evidence" value="ECO:0007669"/>
    <property type="project" value="TreeGrafter"/>
</dbReference>
<dbReference type="GO" id="GO:0042138">
    <property type="term" value="P:meiotic DNA double-strand break formation"/>
    <property type="evidence" value="ECO:0007669"/>
    <property type="project" value="TreeGrafter"/>
</dbReference>
<dbReference type="InterPro" id="IPR007281">
    <property type="entry name" value="Mre11_DNA-bd"/>
</dbReference>
<comment type="subunit">
    <text evidence="16">Component of the MRN complex composed of two heterodimers RAD50/MRE11 associated with a single NBS1.</text>
</comment>
<dbReference type="Gene3D" id="3.30.110.110">
    <property type="entry name" value="Mre11, capping domain"/>
    <property type="match status" value="1"/>
</dbReference>
<accession>A0A835PDX9</accession>
<organism evidence="21 23">
    <name type="scientific">Vanilla planifolia</name>
    <name type="common">Vanilla</name>
    <dbReference type="NCBI Taxonomy" id="51239"/>
    <lineage>
        <taxon>Eukaryota</taxon>
        <taxon>Viridiplantae</taxon>
        <taxon>Streptophyta</taxon>
        <taxon>Embryophyta</taxon>
        <taxon>Tracheophyta</taxon>
        <taxon>Spermatophyta</taxon>
        <taxon>Magnoliopsida</taxon>
        <taxon>Liliopsida</taxon>
        <taxon>Asparagales</taxon>
        <taxon>Orchidaceae</taxon>
        <taxon>Vanilloideae</taxon>
        <taxon>Vanilleae</taxon>
        <taxon>Vanilla</taxon>
    </lineage>
</organism>
<evidence type="ECO:0000313" key="23">
    <source>
        <dbReference type="Proteomes" id="UP000636800"/>
    </source>
</evidence>
<feature type="compositionally biased region" description="Polar residues" evidence="19">
    <location>
        <begin position="517"/>
        <end position="541"/>
    </location>
</feature>
<dbReference type="Gene3D" id="3.60.21.10">
    <property type="match status" value="1"/>
</dbReference>
<keyword evidence="6 17" id="KW-0540">Nuclease</keyword>
<evidence type="ECO:0000256" key="14">
    <source>
        <dbReference type="ARBA" id="ARBA00023242"/>
    </source>
</evidence>
<feature type="compositionally biased region" description="Basic and acidic residues" evidence="19">
    <location>
        <begin position="503"/>
        <end position="516"/>
    </location>
</feature>
<dbReference type="PANTHER" id="PTHR10139:SF1">
    <property type="entry name" value="DOUBLE-STRAND BREAK REPAIR PROTEIN MRE11"/>
    <property type="match status" value="1"/>
</dbReference>
<keyword evidence="10 17" id="KW-0378">Hydrolase</keyword>